<dbReference type="AlphaFoldDB" id="A0A2T2WQV9"/>
<proteinExistence type="predicted"/>
<keyword evidence="1" id="KW-0812">Transmembrane</keyword>
<organism evidence="2 3">
    <name type="scientific">Sulfobacillus benefaciens</name>
    <dbReference type="NCBI Taxonomy" id="453960"/>
    <lineage>
        <taxon>Bacteria</taxon>
        <taxon>Bacillati</taxon>
        <taxon>Bacillota</taxon>
        <taxon>Clostridia</taxon>
        <taxon>Eubacteriales</taxon>
        <taxon>Clostridiales Family XVII. Incertae Sedis</taxon>
        <taxon>Sulfobacillus</taxon>
    </lineage>
</organism>
<evidence type="ECO:0000313" key="3">
    <source>
        <dbReference type="Proteomes" id="UP000242699"/>
    </source>
</evidence>
<keyword evidence="1" id="KW-0472">Membrane</keyword>
<gene>
    <name evidence="2" type="ORF">C7B43_18560</name>
</gene>
<name>A0A2T2WQV9_9FIRM</name>
<accession>A0A2T2WQV9</accession>
<comment type="caution">
    <text evidence="2">The sequence shown here is derived from an EMBL/GenBank/DDBJ whole genome shotgun (WGS) entry which is preliminary data.</text>
</comment>
<reference evidence="2 3" key="1">
    <citation type="journal article" date="2014" name="BMC Genomics">
        <title>Comparison of environmental and isolate Sulfobacillus genomes reveals diverse carbon, sulfur, nitrogen, and hydrogen metabolisms.</title>
        <authorList>
            <person name="Justice N.B."/>
            <person name="Norman A."/>
            <person name="Brown C.T."/>
            <person name="Singh A."/>
            <person name="Thomas B.C."/>
            <person name="Banfield J.F."/>
        </authorList>
    </citation>
    <scope>NUCLEOTIDE SEQUENCE [LARGE SCALE GENOMIC DNA]</scope>
    <source>
        <strain evidence="2">AMDSBA1</strain>
    </source>
</reference>
<dbReference type="Proteomes" id="UP000242699">
    <property type="component" value="Unassembled WGS sequence"/>
</dbReference>
<feature type="transmembrane region" description="Helical" evidence="1">
    <location>
        <begin position="75"/>
        <end position="96"/>
    </location>
</feature>
<evidence type="ECO:0000313" key="2">
    <source>
        <dbReference type="EMBL" id="PSR24622.1"/>
    </source>
</evidence>
<feature type="transmembrane region" description="Helical" evidence="1">
    <location>
        <begin position="116"/>
        <end position="132"/>
    </location>
</feature>
<sequence length="143" mass="15943">MTKKLFILFSPFVIATIGMLVAAQSARFGNHGTISLPGPSYEGRLVVPAAVACIEILAAFFISHYAQPIQRWQAIIVLSIFIVWIIQIMFLPTVLLSSGAPAYLWLTRHLEASTSYWIPGMWAGTFLWIAGHKKSQPTHQMKE</sequence>
<dbReference type="EMBL" id="PXYT01000072">
    <property type="protein sequence ID" value="PSR24622.1"/>
    <property type="molecule type" value="Genomic_DNA"/>
</dbReference>
<protein>
    <submittedName>
        <fullName evidence="2">Uncharacterized protein</fullName>
    </submittedName>
</protein>
<feature type="transmembrane region" description="Helical" evidence="1">
    <location>
        <begin position="46"/>
        <end position="63"/>
    </location>
</feature>
<keyword evidence="1" id="KW-1133">Transmembrane helix</keyword>
<evidence type="ECO:0000256" key="1">
    <source>
        <dbReference type="SAM" id="Phobius"/>
    </source>
</evidence>